<keyword evidence="8" id="KW-0961">Cell wall biogenesis/degradation</keyword>
<comment type="caution">
    <text evidence="12">The sequence shown here is derived from an EMBL/GenBank/DDBJ whole genome shotgun (WGS) entry which is preliminary data.</text>
</comment>
<dbReference type="GO" id="GO:0008360">
    <property type="term" value="P:regulation of cell shape"/>
    <property type="evidence" value="ECO:0007669"/>
    <property type="project" value="UniProtKB-KW"/>
</dbReference>
<evidence type="ECO:0000256" key="2">
    <source>
        <dbReference type="ARBA" id="ARBA00022618"/>
    </source>
</evidence>
<feature type="domain" description="Mur ligase central" evidence="11">
    <location>
        <begin position="117"/>
        <end position="301"/>
    </location>
</feature>
<evidence type="ECO:0000256" key="3">
    <source>
        <dbReference type="ARBA" id="ARBA00022741"/>
    </source>
</evidence>
<reference evidence="12 13" key="1">
    <citation type="journal article" date="2016" name="Nat. Commun.">
        <title>Thousands of microbial genomes shed light on interconnected biogeochemical processes in an aquifer system.</title>
        <authorList>
            <person name="Anantharaman K."/>
            <person name="Brown C.T."/>
            <person name="Hug L.A."/>
            <person name="Sharon I."/>
            <person name="Castelle C.J."/>
            <person name="Probst A.J."/>
            <person name="Thomas B.C."/>
            <person name="Singh A."/>
            <person name="Wilkins M.J."/>
            <person name="Karaoz U."/>
            <person name="Brodie E.L."/>
            <person name="Williams K.H."/>
            <person name="Hubbard S.S."/>
            <person name="Banfield J.F."/>
        </authorList>
    </citation>
    <scope>NUCLEOTIDE SEQUENCE [LARGE SCALE GENOMIC DNA]</scope>
</reference>
<keyword evidence="2" id="KW-0132">Cell division</keyword>
<dbReference type="InterPro" id="IPR004101">
    <property type="entry name" value="Mur_ligase_C"/>
</dbReference>
<keyword evidence="6" id="KW-0573">Peptidoglycan synthesis</keyword>
<accession>A0A1F4XPB4</accession>
<evidence type="ECO:0000259" key="11">
    <source>
        <dbReference type="Pfam" id="PF08245"/>
    </source>
</evidence>
<dbReference type="Gene3D" id="3.90.190.20">
    <property type="entry name" value="Mur ligase, C-terminal domain"/>
    <property type="match status" value="1"/>
</dbReference>
<evidence type="ECO:0000256" key="5">
    <source>
        <dbReference type="ARBA" id="ARBA00022960"/>
    </source>
</evidence>
<protein>
    <recommendedName>
        <fullName evidence="14">UDP-N-acetylmuramate:L-alanyl-gamma-D-glutamyl-meso-diaminopimelate ligase</fullName>
    </recommendedName>
</protein>
<dbReference type="Pfam" id="PF02875">
    <property type="entry name" value="Mur_ligase_C"/>
    <property type="match status" value="1"/>
</dbReference>
<dbReference type="Pfam" id="PF08245">
    <property type="entry name" value="Mur_ligase_M"/>
    <property type="match status" value="1"/>
</dbReference>
<dbReference type="GO" id="GO:0071555">
    <property type="term" value="P:cell wall organization"/>
    <property type="evidence" value="ECO:0007669"/>
    <property type="project" value="UniProtKB-KW"/>
</dbReference>
<dbReference type="InterPro" id="IPR013221">
    <property type="entry name" value="Mur_ligase_cen"/>
</dbReference>
<dbReference type="EMBL" id="MEWU01000017">
    <property type="protein sequence ID" value="OGC83542.1"/>
    <property type="molecule type" value="Genomic_DNA"/>
</dbReference>
<evidence type="ECO:0000313" key="12">
    <source>
        <dbReference type="EMBL" id="OGC83542.1"/>
    </source>
</evidence>
<feature type="domain" description="Mur ligase C-terminal" evidence="10">
    <location>
        <begin position="325"/>
        <end position="456"/>
    </location>
</feature>
<evidence type="ECO:0000256" key="7">
    <source>
        <dbReference type="ARBA" id="ARBA00023306"/>
    </source>
</evidence>
<feature type="domain" description="Mur ligase N-terminal catalytic" evidence="9">
    <location>
        <begin position="4"/>
        <end position="85"/>
    </location>
</feature>
<dbReference type="PANTHER" id="PTHR43445">
    <property type="entry name" value="UDP-N-ACETYLMURAMATE--L-ALANINE LIGASE-RELATED"/>
    <property type="match status" value="1"/>
</dbReference>
<dbReference type="AlphaFoldDB" id="A0A1F4XPB4"/>
<keyword evidence="5" id="KW-0133">Cell shape</keyword>
<keyword evidence="1" id="KW-0436">Ligase</keyword>
<dbReference type="SUPFAM" id="SSF53244">
    <property type="entry name" value="MurD-like peptide ligases, peptide-binding domain"/>
    <property type="match status" value="1"/>
</dbReference>
<name>A0A1F4XPB4_9BACT</name>
<evidence type="ECO:0000256" key="1">
    <source>
        <dbReference type="ARBA" id="ARBA00022598"/>
    </source>
</evidence>
<evidence type="ECO:0000256" key="4">
    <source>
        <dbReference type="ARBA" id="ARBA00022840"/>
    </source>
</evidence>
<evidence type="ECO:0000256" key="8">
    <source>
        <dbReference type="ARBA" id="ARBA00023316"/>
    </source>
</evidence>
<organism evidence="12 13">
    <name type="scientific">Candidatus Adlerbacteria bacterium RIFCSPHIGHO2_02_FULL_52_17</name>
    <dbReference type="NCBI Taxonomy" id="1797240"/>
    <lineage>
        <taxon>Bacteria</taxon>
        <taxon>Candidatus Adleribacteriota</taxon>
    </lineage>
</organism>
<evidence type="ECO:0000313" key="13">
    <source>
        <dbReference type="Proteomes" id="UP000177564"/>
    </source>
</evidence>
<dbReference type="InterPro" id="IPR000713">
    <property type="entry name" value="Mur_ligase_N"/>
</dbReference>
<dbReference type="GO" id="GO:0051301">
    <property type="term" value="P:cell division"/>
    <property type="evidence" value="ECO:0007669"/>
    <property type="project" value="UniProtKB-KW"/>
</dbReference>
<evidence type="ECO:0000259" key="10">
    <source>
        <dbReference type="Pfam" id="PF02875"/>
    </source>
</evidence>
<dbReference type="SUPFAM" id="SSF51984">
    <property type="entry name" value="MurCD N-terminal domain"/>
    <property type="match status" value="1"/>
</dbReference>
<gene>
    <name evidence="12" type="ORF">A3D68_01440</name>
</gene>
<sequence length="475" mass="51362">MKKAHFIGIAGKGMSAVALLLREAGWQISGSDEGFYPPVSDYLAKAGISFADGYKKENIHDDADMIVIGKNAKLVAESNEEVAAAFAWQKNLPAGRRVVSFPDVLNELTAKTDNIVVAGSYGKSTCTAALAWCLMHAGKDPSYFIGEITKGFDAHAHKGSGGVFVLEGDEYPSANWDTTSKFLRYHPHSVLLTSATHDHVNVYPTHEEYLSPFKKLIALLPSDGLLAVNAGEEHAFALSKNFAGTTVTYGMTPDAQWYPQNIKYGLITTFDLMNGGTKITELTTELLGAHNIENIVAVGALLLEKGLLTPEELAAGVASFEGVKRRMELLSPRSTIPVLEGFGSSYEKARSAMEAMKLHFPGRRLLVVFEPHTFTWRNRAALYRYDDVFAGADKVYIYEPASHGAGTHAQLTQEEIVSRVQAAGVDADAITDPDAALEIIGNELYSGDCVLLLTSGELGGLIKTLPAFAEKKFPA</sequence>
<dbReference type="InterPro" id="IPR050061">
    <property type="entry name" value="MurCDEF_pg_biosynth"/>
</dbReference>
<evidence type="ECO:0008006" key="14">
    <source>
        <dbReference type="Google" id="ProtNLM"/>
    </source>
</evidence>
<evidence type="ECO:0000259" key="9">
    <source>
        <dbReference type="Pfam" id="PF01225"/>
    </source>
</evidence>
<keyword evidence="4" id="KW-0067">ATP-binding</keyword>
<dbReference type="Proteomes" id="UP000177564">
    <property type="component" value="Unassembled WGS sequence"/>
</dbReference>
<evidence type="ECO:0000256" key="6">
    <source>
        <dbReference type="ARBA" id="ARBA00022984"/>
    </source>
</evidence>
<proteinExistence type="predicted"/>
<keyword evidence="7" id="KW-0131">Cell cycle</keyword>
<dbReference type="Gene3D" id="3.40.50.720">
    <property type="entry name" value="NAD(P)-binding Rossmann-like Domain"/>
    <property type="match status" value="1"/>
</dbReference>
<dbReference type="STRING" id="1797240.A3D68_01440"/>
<dbReference type="GO" id="GO:0005524">
    <property type="term" value="F:ATP binding"/>
    <property type="evidence" value="ECO:0007669"/>
    <property type="project" value="UniProtKB-KW"/>
</dbReference>
<dbReference type="Pfam" id="PF01225">
    <property type="entry name" value="Mur_ligase"/>
    <property type="match status" value="1"/>
</dbReference>
<keyword evidence="3" id="KW-0547">Nucleotide-binding</keyword>
<dbReference type="GO" id="GO:0009252">
    <property type="term" value="P:peptidoglycan biosynthetic process"/>
    <property type="evidence" value="ECO:0007669"/>
    <property type="project" value="UniProtKB-KW"/>
</dbReference>
<dbReference type="SUPFAM" id="SSF53623">
    <property type="entry name" value="MurD-like peptide ligases, catalytic domain"/>
    <property type="match status" value="1"/>
</dbReference>
<dbReference type="PANTHER" id="PTHR43445:SF5">
    <property type="entry name" value="UDP-N-ACETYLMURAMATE--L-ALANYL-GAMMA-D-GLUTAMYL-MESO-2,6-DIAMINOHEPTANDIOATE LIGASE"/>
    <property type="match status" value="1"/>
</dbReference>
<dbReference type="InterPro" id="IPR036565">
    <property type="entry name" value="Mur-like_cat_sf"/>
</dbReference>
<dbReference type="Gene3D" id="3.40.1190.10">
    <property type="entry name" value="Mur-like, catalytic domain"/>
    <property type="match status" value="1"/>
</dbReference>
<dbReference type="GO" id="GO:0016881">
    <property type="term" value="F:acid-amino acid ligase activity"/>
    <property type="evidence" value="ECO:0007669"/>
    <property type="project" value="InterPro"/>
</dbReference>
<dbReference type="InterPro" id="IPR036615">
    <property type="entry name" value="Mur_ligase_C_dom_sf"/>
</dbReference>